<dbReference type="InterPro" id="IPR032632">
    <property type="entry name" value="Peptidase_M16_M"/>
</dbReference>
<dbReference type="InterPro" id="IPR050626">
    <property type="entry name" value="Peptidase_M16"/>
</dbReference>
<evidence type="ECO:0000259" key="9">
    <source>
        <dbReference type="Pfam" id="PF05193"/>
    </source>
</evidence>
<dbReference type="InterPro" id="IPR011249">
    <property type="entry name" value="Metalloenz_LuxS/M16"/>
</dbReference>
<reference evidence="12 13" key="1">
    <citation type="submission" date="2011-10" db="EMBL/GenBank/DDBJ databases">
        <authorList>
            <person name="Genoscope - CEA"/>
        </authorList>
    </citation>
    <scope>NUCLEOTIDE SEQUENCE [LARGE SCALE GENOMIC DNA]</scope>
    <source>
        <strain evidence="12 13">RCC 1105</strain>
    </source>
</reference>
<dbReference type="AlphaFoldDB" id="K8EP64"/>
<evidence type="ECO:0000259" key="8">
    <source>
        <dbReference type="Pfam" id="PF00675"/>
    </source>
</evidence>
<dbReference type="InterPro" id="IPR001431">
    <property type="entry name" value="Pept_M16_Zn_BS"/>
</dbReference>
<dbReference type="Pfam" id="PF22456">
    <property type="entry name" value="PqqF-like_C_4"/>
    <property type="match status" value="1"/>
</dbReference>
<feature type="domain" description="Coenzyme PQQ synthesis protein F-like C-terminal lobe" evidence="11">
    <location>
        <begin position="928"/>
        <end position="1026"/>
    </location>
</feature>
<dbReference type="STRING" id="41875.K8EP64"/>
<dbReference type="OrthoDB" id="952271at2759"/>
<proteinExistence type="inferred from homology"/>
<dbReference type="InterPro" id="IPR007863">
    <property type="entry name" value="Peptidase_M16_C"/>
</dbReference>
<dbReference type="EMBL" id="FO082265">
    <property type="protein sequence ID" value="CCO19744.1"/>
    <property type="molecule type" value="Genomic_DNA"/>
</dbReference>
<dbReference type="Pfam" id="PF00675">
    <property type="entry name" value="Peptidase_M16"/>
    <property type="match status" value="1"/>
</dbReference>
<dbReference type="GO" id="GO:0046872">
    <property type="term" value="F:metal ion binding"/>
    <property type="evidence" value="ECO:0007669"/>
    <property type="project" value="UniProtKB-KW"/>
</dbReference>
<keyword evidence="4" id="KW-0378">Hydrolase</keyword>
<dbReference type="GO" id="GO:0005737">
    <property type="term" value="C:cytoplasm"/>
    <property type="evidence" value="ECO:0007669"/>
    <property type="project" value="UniProtKB-ARBA"/>
</dbReference>
<dbReference type="KEGG" id="bpg:Bathy14g01200"/>
<feature type="domain" description="Peptidase M16 middle/third" evidence="10">
    <location>
        <begin position="488"/>
        <end position="802"/>
    </location>
</feature>
<dbReference type="GO" id="GO:0006508">
    <property type="term" value="P:proteolysis"/>
    <property type="evidence" value="ECO:0007669"/>
    <property type="project" value="UniProtKB-KW"/>
</dbReference>
<dbReference type="eggNOG" id="KOG0959">
    <property type="taxonomic scope" value="Eukaryota"/>
</dbReference>
<evidence type="ECO:0000256" key="5">
    <source>
        <dbReference type="ARBA" id="ARBA00022833"/>
    </source>
</evidence>
<sequence length="1208" mass="136232">MDAVENDSIRKPKTYVETNRKFKRLTLINNNNNGKIVGLEILLISDRSLLGTKNEDDVLNTGGDDDDFAGKKNEETESESDEEEEESGSDMMSSDDSDDEHEGAKEGLKTAACAVEVSVGYLSDPENFHGLSHFLEHMVFMGTRTNRSENFFDEWLSRNWGSQNAYTDTEKTVFHFDVHPKRLKEGVEIFSKFFTEPLILERALEREVTAIESEFERVVNSDGVRMELLLADLAIEGHPYRKFGWGNRQSLTESEAYKEKNGARKALKRHFKEHYHARRMSVVVCGAEELEELEEMVLSAKAFGSLCVQEEEEKEEVDNGNDDDTNNKIVDEYVSQFERIDEVNLSDTYGQPFAHLVPSFVKTSQVKTGTQLTLVFQLSSKINRNYLSKSVNFIETLLGHEGEGSCFEALRKRGLCSELCAGVSRGGLDDTSISALLSVSIKLTERGATRTEDILFILFTYLRQIETLLSSNGARFYDEMQQISQIEFEYSESEHACEFVERLVSDVRRFSPENVLYGDSYWQRYDENEIREVLSMLTPENVLVILASSEYKGNDAATIEPWVKFPYEVESFKYTASTSDAQDMQKVEKELGFPSKNRFIPKDLRMHNEIEKLFPVNGNDSINTTTTTSTTNHATLEVTPKIIYNECGVLRLWAKLGCREFKTQPKASMYFNANLLVEESVHDTMCLKMFALMLQDSVNKDIYYPAHVAANECSVHVLAQSTGVSFRFDGWSDTISELALAYFRRAASADQSFIQEEDRFQKVKETALQDMQNMVLKVRSHCAILSRLMKHEKEHSLQEKVAVLKEVTSEDVIRYGKKFFQNVFIEGLLVGNITESMATKLGDSLKQLLVNAAATTAGASENTSGEEVTRGNNNNNNALVFSRVVNLPPGTNHSIHVNAVNKDEVNSAITHYYQIGPSNSASRAIALLCEQFMSEKIFDQLRTKESLGYVVSAYFESSNEILGFNVLVESAFHAPKFVSERIKCFLDAFPSVIENLTDEEFNKQRVSLMEELLAEDANLREQSGRYFAHLKNRKYQFHRARDVAGHVSTITKADIARFCRETFSDSSTNASDGDARSKQLSVSIHGKNYPVEEKEKSEVKEIIAIKGEYGYYATEEGDGVTVPELYIPSKKIANAHSMDVAISGASHANPDTTAMNEDTIDAQEEGTKQQQQQQQFYSSKVMKTCETPSCGFCGNGKRKMPFSLPSGN</sequence>
<organism evidence="12 13">
    <name type="scientific">Bathycoccus prasinos</name>
    <dbReference type="NCBI Taxonomy" id="41875"/>
    <lineage>
        <taxon>Eukaryota</taxon>
        <taxon>Viridiplantae</taxon>
        <taxon>Chlorophyta</taxon>
        <taxon>Mamiellophyceae</taxon>
        <taxon>Mamiellales</taxon>
        <taxon>Bathycoccaceae</taxon>
        <taxon>Bathycoccus</taxon>
    </lineage>
</organism>
<feature type="region of interest" description="Disordered" evidence="7">
    <location>
        <begin position="53"/>
        <end position="107"/>
    </location>
</feature>
<keyword evidence="2" id="KW-0645">Protease</keyword>
<dbReference type="InterPro" id="IPR011765">
    <property type="entry name" value="Pept_M16_N"/>
</dbReference>
<evidence type="ECO:0000256" key="1">
    <source>
        <dbReference type="ARBA" id="ARBA00007261"/>
    </source>
</evidence>
<evidence type="ECO:0000256" key="6">
    <source>
        <dbReference type="ARBA" id="ARBA00023049"/>
    </source>
</evidence>
<evidence type="ECO:0000256" key="3">
    <source>
        <dbReference type="ARBA" id="ARBA00022723"/>
    </source>
</evidence>
<protein>
    <submittedName>
        <fullName evidence="12">Uncharacterized protein</fullName>
    </submittedName>
</protein>
<dbReference type="PROSITE" id="PS00143">
    <property type="entry name" value="INSULINASE"/>
    <property type="match status" value="1"/>
</dbReference>
<dbReference type="PANTHER" id="PTHR43690">
    <property type="entry name" value="NARDILYSIN"/>
    <property type="match status" value="1"/>
</dbReference>
<evidence type="ECO:0000256" key="4">
    <source>
        <dbReference type="ARBA" id="ARBA00022801"/>
    </source>
</evidence>
<feature type="domain" description="Peptidase M16 C-terminal" evidence="9">
    <location>
        <begin position="264"/>
        <end position="465"/>
    </location>
</feature>
<evidence type="ECO:0000259" key="11">
    <source>
        <dbReference type="Pfam" id="PF22456"/>
    </source>
</evidence>
<dbReference type="Proteomes" id="UP000198341">
    <property type="component" value="Chromosome 14"/>
</dbReference>
<keyword evidence="13" id="KW-1185">Reference proteome</keyword>
<feature type="domain" description="Peptidase M16 N-terminal" evidence="8">
    <location>
        <begin position="109"/>
        <end position="231"/>
    </location>
</feature>
<comment type="similarity">
    <text evidence="1">Belongs to the peptidase M16 family.</text>
</comment>
<feature type="compositionally biased region" description="Acidic residues" evidence="7">
    <location>
        <begin position="76"/>
        <end position="101"/>
    </location>
</feature>
<evidence type="ECO:0000259" key="10">
    <source>
        <dbReference type="Pfam" id="PF16187"/>
    </source>
</evidence>
<dbReference type="Gene3D" id="3.30.830.10">
    <property type="entry name" value="Metalloenzyme, LuxS/M16 peptidase-like"/>
    <property type="match status" value="4"/>
</dbReference>
<gene>
    <name evidence="12" type="ordered locus">Bathy14g01200</name>
</gene>
<keyword evidence="5" id="KW-0862">Zinc</keyword>
<dbReference type="InterPro" id="IPR054734">
    <property type="entry name" value="PqqF-like_C_4"/>
</dbReference>
<dbReference type="Pfam" id="PF16187">
    <property type="entry name" value="Peptidase_M16_M"/>
    <property type="match status" value="1"/>
</dbReference>
<dbReference type="GeneID" id="19011670"/>
<evidence type="ECO:0000256" key="2">
    <source>
        <dbReference type="ARBA" id="ARBA00022670"/>
    </source>
</evidence>
<keyword evidence="6" id="KW-0482">Metalloprotease</keyword>
<name>K8EP64_9CHLO</name>
<dbReference type="PANTHER" id="PTHR43690:SF18">
    <property type="entry name" value="INSULIN-DEGRADING ENZYME-RELATED"/>
    <property type="match status" value="1"/>
</dbReference>
<evidence type="ECO:0000256" key="7">
    <source>
        <dbReference type="SAM" id="MobiDB-lite"/>
    </source>
</evidence>
<accession>K8EP64</accession>
<evidence type="ECO:0000313" key="12">
    <source>
        <dbReference type="EMBL" id="CCO19744.1"/>
    </source>
</evidence>
<dbReference type="SUPFAM" id="SSF63411">
    <property type="entry name" value="LuxS/MPP-like metallohydrolase"/>
    <property type="match status" value="4"/>
</dbReference>
<evidence type="ECO:0000313" key="13">
    <source>
        <dbReference type="Proteomes" id="UP000198341"/>
    </source>
</evidence>
<dbReference type="Pfam" id="PF05193">
    <property type="entry name" value="Peptidase_M16_C"/>
    <property type="match status" value="1"/>
</dbReference>
<keyword evidence="3" id="KW-0479">Metal-binding</keyword>
<dbReference type="GO" id="GO:0004222">
    <property type="term" value="F:metalloendopeptidase activity"/>
    <property type="evidence" value="ECO:0007669"/>
    <property type="project" value="InterPro"/>
</dbReference>
<dbReference type="RefSeq" id="XP_007509287.1">
    <property type="nucleotide sequence ID" value="XM_007509225.1"/>
</dbReference>